<keyword evidence="4" id="KW-0732">Signal</keyword>
<feature type="chain" id="PRO_5002166148" evidence="4">
    <location>
        <begin position="20"/>
        <end position="223"/>
    </location>
</feature>
<sequence>ILFWLEMMSLLGGVGNATAALDSVAKWFVVSNYKDILGLVKDGIKFLHSFSGAISHSAPHLYISALPFIPVETMLSMVLKPNFSSLLGVVGGQELWPATQLLGLEGHTDAVISVAFSPDGRRIVSGSMDETVRVWDAERGAQIGSYLEGHMDAVISVAFSPNGKRIVSGSRDETVRIWDSERGVQIGSNLEGHTDAVYSVAFSPNGKRIVSGSRDKTVQIWDA</sequence>
<evidence type="ECO:0000256" key="3">
    <source>
        <dbReference type="PROSITE-ProRule" id="PRU00221"/>
    </source>
</evidence>
<dbReference type="Proteomes" id="UP000054217">
    <property type="component" value="Unassembled WGS sequence"/>
</dbReference>
<name>A0A0C3J7Z7_PISTI</name>
<evidence type="ECO:0000313" key="5">
    <source>
        <dbReference type="EMBL" id="KIN93801.1"/>
    </source>
</evidence>
<evidence type="ECO:0000256" key="4">
    <source>
        <dbReference type="SAM" id="SignalP"/>
    </source>
</evidence>
<reference evidence="6" key="2">
    <citation type="submission" date="2015-01" db="EMBL/GenBank/DDBJ databases">
        <title>Evolutionary Origins and Diversification of the Mycorrhizal Mutualists.</title>
        <authorList>
            <consortium name="DOE Joint Genome Institute"/>
            <consortium name="Mycorrhizal Genomics Consortium"/>
            <person name="Kohler A."/>
            <person name="Kuo A."/>
            <person name="Nagy L.G."/>
            <person name="Floudas D."/>
            <person name="Copeland A."/>
            <person name="Barry K.W."/>
            <person name="Cichocki N."/>
            <person name="Veneault-Fourrey C."/>
            <person name="LaButti K."/>
            <person name="Lindquist E.A."/>
            <person name="Lipzen A."/>
            <person name="Lundell T."/>
            <person name="Morin E."/>
            <person name="Murat C."/>
            <person name="Riley R."/>
            <person name="Ohm R."/>
            <person name="Sun H."/>
            <person name="Tunlid A."/>
            <person name="Henrissat B."/>
            <person name="Grigoriev I.V."/>
            <person name="Hibbett D.S."/>
            <person name="Martin F."/>
        </authorList>
    </citation>
    <scope>NUCLEOTIDE SEQUENCE [LARGE SCALE GENOMIC DNA]</scope>
    <source>
        <strain evidence="6">Marx 270</strain>
    </source>
</reference>
<feature type="non-terminal residue" evidence="5">
    <location>
        <position position="223"/>
    </location>
</feature>
<dbReference type="InterPro" id="IPR020472">
    <property type="entry name" value="WD40_PAC1"/>
</dbReference>
<feature type="signal peptide" evidence="4">
    <location>
        <begin position="1"/>
        <end position="19"/>
    </location>
</feature>
<dbReference type="SUPFAM" id="SSF50978">
    <property type="entry name" value="WD40 repeat-like"/>
    <property type="match status" value="1"/>
</dbReference>
<dbReference type="PANTHER" id="PTHR44019">
    <property type="entry name" value="WD REPEAT-CONTAINING PROTEIN 55"/>
    <property type="match status" value="1"/>
</dbReference>
<dbReference type="PRINTS" id="PR00320">
    <property type="entry name" value="GPROTEINBRPT"/>
</dbReference>
<dbReference type="InterPro" id="IPR019775">
    <property type="entry name" value="WD40_repeat_CS"/>
</dbReference>
<organism evidence="5 6">
    <name type="scientific">Pisolithus tinctorius Marx 270</name>
    <dbReference type="NCBI Taxonomy" id="870435"/>
    <lineage>
        <taxon>Eukaryota</taxon>
        <taxon>Fungi</taxon>
        <taxon>Dikarya</taxon>
        <taxon>Basidiomycota</taxon>
        <taxon>Agaricomycotina</taxon>
        <taxon>Agaricomycetes</taxon>
        <taxon>Agaricomycetidae</taxon>
        <taxon>Boletales</taxon>
        <taxon>Sclerodermatineae</taxon>
        <taxon>Pisolithaceae</taxon>
        <taxon>Pisolithus</taxon>
    </lineage>
</organism>
<accession>A0A0C3J7Z7</accession>
<keyword evidence="1 3" id="KW-0853">WD repeat</keyword>
<gene>
    <name evidence="5" type="ORF">M404DRAFT_44131</name>
</gene>
<dbReference type="InterPro" id="IPR036322">
    <property type="entry name" value="WD40_repeat_dom_sf"/>
</dbReference>
<reference evidence="5 6" key="1">
    <citation type="submission" date="2014-04" db="EMBL/GenBank/DDBJ databases">
        <authorList>
            <consortium name="DOE Joint Genome Institute"/>
            <person name="Kuo A."/>
            <person name="Kohler A."/>
            <person name="Costa M.D."/>
            <person name="Nagy L.G."/>
            <person name="Floudas D."/>
            <person name="Copeland A."/>
            <person name="Barry K.W."/>
            <person name="Cichocki N."/>
            <person name="Veneault-Fourrey C."/>
            <person name="LaButti K."/>
            <person name="Lindquist E.A."/>
            <person name="Lipzen A."/>
            <person name="Lundell T."/>
            <person name="Morin E."/>
            <person name="Murat C."/>
            <person name="Sun H."/>
            <person name="Tunlid A."/>
            <person name="Henrissat B."/>
            <person name="Grigoriev I.V."/>
            <person name="Hibbett D.S."/>
            <person name="Martin F."/>
            <person name="Nordberg H.P."/>
            <person name="Cantor M.N."/>
            <person name="Hua S.X."/>
        </authorList>
    </citation>
    <scope>NUCLEOTIDE SEQUENCE [LARGE SCALE GENOMIC DNA]</scope>
    <source>
        <strain evidence="5 6">Marx 270</strain>
    </source>
</reference>
<proteinExistence type="predicted"/>
<feature type="repeat" description="WD" evidence="3">
    <location>
        <begin position="190"/>
        <end position="223"/>
    </location>
</feature>
<dbReference type="PROSITE" id="PS50294">
    <property type="entry name" value="WD_REPEATS_REGION"/>
    <property type="match status" value="3"/>
</dbReference>
<dbReference type="InterPro" id="IPR050505">
    <property type="entry name" value="WDR55/POC1"/>
</dbReference>
<dbReference type="PANTHER" id="PTHR44019:SF8">
    <property type="entry name" value="POC1 CENTRIOLAR PROTEIN HOMOLOG"/>
    <property type="match status" value="1"/>
</dbReference>
<evidence type="ECO:0000256" key="2">
    <source>
        <dbReference type="ARBA" id="ARBA00022737"/>
    </source>
</evidence>
<dbReference type="InterPro" id="IPR015943">
    <property type="entry name" value="WD40/YVTN_repeat-like_dom_sf"/>
</dbReference>
<feature type="repeat" description="WD" evidence="3">
    <location>
        <begin position="104"/>
        <end position="145"/>
    </location>
</feature>
<evidence type="ECO:0000313" key="6">
    <source>
        <dbReference type="Proteomes" id="UP000054217"/>
    </source>
</evidence>
<dbReference type="HOGENOM" id="CLU_000288_57_19_1"/>
<protein>
    <submittedName>
        <fullName evidence="5">Uncharacterized protein</fullName>
    </submittedName>
</protein>
<feature type="repeat" description="WD" evidence="3">
    <location>
        <begin position="147"/>
        <end position="188"/>
    </location>
</feature>
<dbReference type="EMBL" id="KN832134">
    <property type="protein sequence ID" value="KIN93801.1"/>
    <property type="molecule type" value="Genomic_DNA"/>
</dbReference>
<keyword evidence="2" id="KW-0677">Repeat</keyword>
<dbReference type="AlphaFoldDB" id="A0A0C3J7Z7"/>
<keyword evidence="6" id="KW-1185">Reference proteome</keyword>
<dbReference type="PROSITE" id="PS50082">
    <property type="entry name" value="WD_REPEATS_2"/>
    <property type="match status" value="3"/>
</dbReference>
<dbReference type="Pfam" id="PF00400">
    <property type="entry name" value="WD40"/>
    <property type="match status" value="3"/>
</dbReference>
<feature type="non-terminal residue" evidence="5">
    <location>
        <position position="1"/>
    </location>
</feature>
<dbReference type="SMART" id="SM00320">
    <property type="entry name" value="WD40"/>
    <property type="match status" value="3"/>
</dbReference>
<dbReference type="PROSITE" id="PS00678">
    <property type="entry name" value="WD_REPEATS_1"/>
    <property type="match status" value="1"/>
</dbReference>
<dbReference type="InterPro" id="IPR001680">
    <property type="entry name" value="WD40_rpt"/>
</dbReference>
<evidence type="ECO:0000256" key="1">
    <source>
        <dbReference type="ARBA" id="ARBA00022574"/>
    </source>
</evidence>
<dbReference type="OrthoDB" id="3267146at2759"/>
<dbReference type="Gene3D" id="2.130.10.10">
    <property type="entry name" value="YVTN repeat-like/Quinoprotein amine dehydrogenase"/>
    <property type="match status" value="2"/>
</dbReference>
<dbReference type="STRING" id="870435.A0A0C3J7Z7"/>
<dbReference type="InParanoid" id="A0A0C3J7Z7"/>